<accession>A0A4Y2WH76</accession>
<dbReference type="Proteomes" id="UP000499080">
    <property type="component" value="Unassembled WGS sequence"/>
</dbReference>
<feature type="non-terminal residue" evidence="1">
    <location>
        <position position="1"/>
    </location>
</feature>
<proteinExistence type="predicted"/>
<protein>
    <submittedName>
        <fullName evidence="1">Uncharacterized protein</fullName>
    </submittedName>
</protein>
<sequence length="74" mass="8250">VSNLEAPGSRPDSAKEPAWARDWCTLYPSRSCVIPLIQCEKFGNVVLSSCPDHGSKRRDQSQNPRILLQNVTLI</sequence>
<evidence type="ECO:0000313" key="1">
    <source>
        <dbReference type="EMBL" id="GBO35690.1"/>
    </source>
</evidence>
<comment type="caution">
    <text evidence="1">The sequence shown here is derived from an EMBL/GenBank/DDBJ whole genome shotgun (WGS) entry which is preliminary data.</text>
</comment>
<keyword evidence="2" id="KW-1185">Reference proteome</keyword>
<evidence type="ECO:0000313" key="2">
    <source>
        <dbReference type="Proteomes" id="UP000499080"/>
    </source>
</evidence>
<organism evidence="1 2">
    <name type="scientific">Araneus ventricosus</name>
    <name type="common">Orbweaver spider</name>
    <name type="synonym">Epeira ventricosa</name>
    <dbReference type="NCBI Taxonomy" id="182803"/>
    <lineage>
        <taxon>Eukaryota</taxon>
        <taxon>Metazoa</taxon>
        <taxon>Ecdysozoa</taxon>
        <taxon>Arthropoda</taxon>
        <taxon>Chelicerata</taxon>
        <taxon>Arachnida</taxon>
        <taxon>Araneae</taxon>
        <taxon>Araneomorphae</taxon>
        <taxon>Entelegynae</taxon>
        <taxon>Araneoidea</taxon>
        <taxon>Araneidae</taxon>
        <taxon>Araneus</taxon>
    </lineage>
</organism>
<dbReference type="AlphaFoldDB" id="A0A4Y2WH76"/>
<dbReference type="EMBL" id="BGPR01059698">
    <property type="protein sequence ID" value="GBO35690.1"/>
    <property type="molecule type" value="Genomic_DNA"/>
</dbReference>
<name>A0A4Y2WH76_ARAVE</name>
<reference evidence="1 2" key="1">
    <citation type="journal article" date="2019" name="Sci. Rep.">
        <title>Orb-weaving spider Araneus ventricosus genome elucidates the spidroin gene catalogue.</title>
        <authorList>
            <person name="Kono N."/>
            <person name="Nakamura H."/>
            <person name="Ohtoshi R."/>
            <person name="Moran D.A.P."/>
            <person name="Shinohara A."/>
            <person name="Yoshida Y."/>
            <person name="Fujiwara M."/>
            <person name="Mori M."/>
            <person name="Tomita M."/>
            <person name="Arakawa K."/>
        </authorList>
    </citation>
    <scope>NUCLEOTIDE SEQUENCE [LARGE SCALE GENOMIC DNA]</scope>
</reference>
<gene>
    <name evidence="1" type="ORF">AVEN_212447_1</name>
</gene>